<gene>
    <name evidence="17" type="ORF">COT50_04075</name>
</gene>
<keyword evidence="6" id="KW-0133">Cell shape</keyword>
<keyword evidence="3" id="KW-0963">Cytoplasm</keyword>
<evidence type="ECO:0000256" key="15">
    <source>
        <dbReference type="ARBA" id="ARBA00047527"/>
    </source>
</evidence>
<dbReference type="Pfam" id="PF00275">
    <property type="entry name" value="EPSP_synthase"/>
    <property type="match status" value="1"/>
</dbReference>
<comment type="subcellular location">
    <subcellularLocation>
        <location evidence="1">Cytoplasm</location>
    </subcellularLocation>
</comment>
<evidence type="ECO:0000256" key="1">
    <source>
        <dbReference type="ARBA" id="ARBA00004496"/>
    </source>
</evidence>
<dbReference type="GO" id="GO:0009252">
    <property type="term" value="P:peptidoglycan biosynthetic process"/>
    <property type="evidence" value="ECO:0007669"/>
    <property type="project" value="UniProtKB-KW"/>
</dbReference>
<evidence type="ECO:0000259" key="16">
    <source>
        <dbReference type="Pfam" id="PF00275"/>
    </source>
</evidence>
<evidence type="ECO:0000256" key="12">
    <source>
        <dbReference type="ARBA" id="ARBA00039754"/>
    </source>
</evidence>
<comment type="caution">
    <text evidence="17">The sequence shown here is derived from an EMBL/GenBank/DDBJ whole genome shotgun (WGS) entry which is preliminary data.</text>
</comment>
<dbReference type="PANTHER" id="PTHR43783">
    <property type="entry name" value="UDP-N-ACETYLGLUCOSAMINE 1-CARBOXYVINYLTRANSFERASE"/>
    <property type="match status" value="1"/>
</dbReference>
<comment type="pathway">
    <text evidence="2">Cell wall biogenesis; peptidoglycan biosynthesis.</text>
</comment>
<accession>A0A2H0XAU0</accession>
<dbReference type="AlphaFoldDB" id="A0A2H0XAU0"/>
<dbReference type="InterPro" id="IPR036968">
    <property type="entry name" value="Enolpyruvate_Tfrase_sf"/>
</dbReference>
<keyword evidence="8" id="KW-0131">Cell cycle</keyword>
<evidence type="ECO:0000256" key="13">
    <source>
        <dbReference type="ARBA" id="ARBA00042443"/>
    </source>
</evidence>
<dbReference type="InterPro" id="IPR001986">
    <property type="entry name" value="Enolpyruvate_Tfrase_dom"/>
</dbReference>
<dbReference type="GO" id="GO:0071555">
    <property type="term" value="P:cell wall organization"/>
    <property type="evidence" value="ECO:0007669"/>
    <property type="project" value="UniProtKB-KW"/>
</dbReference>
<evidence type="ECO:0000256" key="8">
    <source>
        <dbReference type="ARBA" id="ARBA00023306"/>
    </source>
</evidence>
<evidence type="ECO:0000256" key="6">
    <source>
        <dbReference type="ARBA" id="ARBA00022960"/>
    </source>
</evidence>
<evidence type="ECO:0000256" key="11">
    <source>
        <dbReference type="ARBA" id="ARBA00039108"/>
    </source>
</evidence>
<dbReference type="GO" id="GO:0008360">
    <property type="term" value="P:regulation of cell shape"/>
    <property type="evidence" value="ECO:0007669"/>
    <property type="project" value="UniProtKB-KW"/>
</dbReference>
<keyword evidence="4" id="KW-0132">Cell division</keyword>
<evidence type="ECO:0000256" key="14">
    <source>
        <dbReference type="ARBA" id="ARBA00042842"/>
    </source>
</evidence>
<dbReference type="GO" id="GO:0008760">
    <property type="term" value="F:UDP-N-acetylglucosamine 1-carboxyvinyltransferase activity"/>
    <property type="evidence" value="ECO:0007669"/>
    <property type="project" value="UniProtKB-EC"/>
</dbReference>
<dbReference type="EC" id="2.5.1.7" evidence="11"/>
<proteinExistence type="inferred from homology"/>
<sequence>MLNPKTVKTEGGIPLVGTVQVGGSRALALKLIYASILCGETCTLTNVPKSRYVLADLEIAEALGVKATWTSSNRLTINSQELISQVIALDNLDKESKVATAAFLVPALTHKFGRAILPKMARGKEYAQIWQSFGMEIKEDFDNYYIDAIKLQAGEVVLPYKSRVLTDMAILTAFFILGESIILNASLDIETDDLIDFCNQAGASIKRLENGSISVSGSGVFKGVEYTLPFDREEATFFMLATLLTNGNTTLKGIERTRLPSFLNWLAKVGANYEFSGEDMRIWHNTGTPFEKTEISVLPHPGFITDFAPMAVLFNCFAQGESVVYENLLATNLDYIKDLCRLGANIDTSKSEENIEIKVQGGVKLKSGKLAVTGLRYALVDLLFALCVEGKNELAGFEIVEGGFENMVEQLRTLGASVV</sequence>
<dbReference type="GO" id="GO:0005737">
    <property type="term" value="C:cytoplasm"/>
    <property type="evidence" value="ECO:0007669"/>
    <property type="project" value="UniProtKB-SubCell"/>
</dbReference>
<protein>
    <recommendedName>
        <fullName evidence="12">UDP-N-acetylglucosamine 1-carboxyvinyltransferase</fullName>
        <ecNumber evidence="11">2.5.1.7</ecNumber>
    </recommendedName>
    <alternativeName>
        <fullName evidence="13">Enoylpyruvate transferase</fullName>
    </alternativeName>
    <alternativeName>
        <fullName evidence="14">UDP-N-acetylglucosamine enolpyruvyl transferase</fullName>
    </alternativeName>
</protein>
<keyword evidence="7" id="KW-0573">Peptidoglycan synthesis</keyword>
<evidence type="ECO:0000256" key="2">
    <source>
        <dbReference type="ARBA" id="ARBA00004752"/>
    </source>
</evidence>
<evidence type="ECO:0000256" key="10">
    <source>
        <dbReference type="ARBA" id="ARBA00038367"/>
    </source>
</evidence>
<evidence type="ECO:0000256" key="7">
    <source>
        <dbReference type="ARBA" id="ARBA00022984"/>
    </source>
</evidence>
<dbReference type="InterPro" id="IPR013792">
    <property type="entry name" value="RNA3'P_cycl/enolpyr_Trfase_a/b"/>
</dbReference>
<name>A0A2H0XAU0_UNCKA</name>
<evidence type="ECO:0000256" key="5">
    <source>
        <dbReference type="ARBA" id="ARBA00022679"/>
    </source>
</evidence>
<dbReference type="GO" id="GO:0051301">
    <property type="term" value="P:cell division"/>
    <property type="evidence" value="ECO:0007669"/>
    <property type="project" value="UniProtKB-KW"/>
</dbReference>
<keyword evidence="9" id="KW-0961">Cell wall biogenesis/degradation</keyword>
<dbReference type="Proteomes" id="UP000231252">
    <property type="component" value="Unassembled WGS sequence"/>
</dbReference>
<keyword evidence="5" id="KW-0808">Transferase</keyword>
<dbReference type="EMBL" id="PEYU01000093">
    <property type="protein sequence ID" value="PIS22044.1"/>
    <property type="molecule type" value="Genomic_DNA"/>
</dbReference>
<dbReference type="InterPro" id="IPR050068">
    <property type="entry name" value="MurA_subfamily"/>
</dbReference>
<dbReference type="SUPFAM" id="SSF55205">
    <property type="entry name" value="EPT/RTPC-like"/>
    <property type="match status" value="1"/>
</dbReference>
<evidence type="ECO:0000256" key="9">
    <source>
        <dbReference type="ARBA" id="ARBA00023316"/>
    </source>
</evidence>
<evidence type="ECO:0000256" key="3">
    <source>
        <dbReference type="ARBA" id="ARBA00022490"/>
    </source>
</evidence>
<evidence type="ECO:0000256" key="4">
    <source>
        <dbReference type="ARBA" id="ARBA00022618"/>
    </source>
</evidence>
<organism evidence="17 18">
    <name type="scientific">candidate division WWE3 bacterium CG08_land_8_20_14_0_20_41_10</name>
    <dbReference type="NCBI Taxonomy" id="1975085"/>
    <lineage>
        <taxon>Bacteria</taxon>
        <taxon>Katanobacteria</taxon>
    </lineage>
</organism>
<comment type="similarity">
    <text evidence="10">Belongs to the EPSP synthase family. MurA subfamily.</text>
</comment>
<reference evidence="18" key="1">
    <citation type="submission" date="2017-09" db="EMBL/GenBank/DDBJ databases">
        <title>Depth-based differentiation of microbial function through sediment-hosted aquifers and enrichment of novel symbionts in the deep terrestrial subsurface.</title>
        <authorList>
            <person name="Probst A.J."/>
            <person name="Ladd B."/>
            <person name="Jarett J.K."/>
            <person name="Geller-Mcgrath D.E."/>
            <person name="Sieber C.M.K."/>
            <person name="Emerson J.B."/>
            <person name="Anantharaman K."/>
            <person name="Thomas B.C."/>
            <person name="Malmstrom R."/>
            <person name="Stieglmeier M."/>
            <person name="Klingl A."/>
            <person name="Woyke T."/>
            <person name="Ryan C.M."/>
            <person name="Banfield J.F."/>
        </authorList>
    </citation>
    <scope>NUCLEOTIDE SEQUENCE [LARGE SCALE GENOMIC DNA]</scope>
</reference>
<comment type="catalytic activity">
    <reaction evidence="15">
        <text>phosphoenolpyruvate + UDP-N-acetyl-alpha-D-glucosamine = UDP-N-acetyl-3-O-(1-carboxyvinyl)-alpha-D-glucosamine + phosphate</text>
        <dbReference type="Rhea" id="RHEA:18681"/>
        <dbReference type="ChEBI" id="CHEBI:43474"/>
        <dbReference type="ChEBI" id="CHEBI:57705"/>
        <dbReference type="ChEBI" id="CHEBI:58702"/>
        <dbReference type="ChEBI" id="CHEBI:68483"/>
        <dbReference type="EC" id="2.5.1.7"/>
    </reaction>
</comment>
<evidence type="ECO:0000313" key="17">
    <source>
        <dbReference type="EMBL" id="PIS22044.1"/>
    </source>
</evidence>
<feature type="domain" description="Enolpyruvate transferase" evidence="16">
    <location>
        <begin position="11"/>
        <end position="411"/>
    </location>
</feature>
<evidence type="ECO:0000313" key="18">
    <source>
        <dbReference type="Proteomes" id="UP000231252"/>
    </source>
</evidence>
<dbReference type="PANTHER" id="PTHR43783:SF1">
    <property type="entry name" value="UDP-N-ACETYLGLUCOSAMINE 1-CARBOXYVINYLTRANSFERASE"/>
    <property type="match status" value="1"/>
</dbReference>
<dbReference type="Gene3D" id="3.65.10.10">
    <property type="entry name" value="Enolpyruvate transferase domain"/>
    <property type="match status" value="2"/>
</dbReference>